<dbReference type="Gene3D" id="1.10.630.10">
    <property type="entry name" value="Cytochrome P450"/>
    <property type="match status" value="1"/>
</dbReference>
<evidence type="ECO:0000256" key="2">
    <source>
        <dbReference type="ARBA" id="ARBA00004370"/>
    </source>
</evidence>
<protein>
    <recommendedName>
        <fullName evidence="10">aromatase</fullName>
        <ecNumber evidence="10">1.14.14.14</ecNumber>
    </recommendedName>
    <alternativeName>
        <fullName evidence="12">Cytochrome P-450AROM</fullName>
    </alternativeName>
    <alternativeName>
        <fullName evidence="11">Estrogen synthase</fullName>
    </alternativeName>
</protein>
<evidence type="ECO:0000256" key="1">
    <source>
        <dbReference type="ARBA" id="ARBA00001971"/>
    </source>
</evidence>
<dbReference type="PANTHER" id="PTHR24291:SF43">
    <property type="entry name" value="AROMATASE"/>
    <property type="match status" value="1"/>
</dbReference>
<comment type="similarity">
    <text evidence="3 14">Belongs to the cytochrome P450 family.</text>
</comment>
<evidence type="ECO:0000256" key="4">
    <source>
        <dbReference type="ARBA" id="ARBA00022617"/>
    </source>
</evidence>
<evidence type="ECO:0000256" key="14">
    <source>
        <dbReference type="RuleBase" id="RU000461"/>
    </source>
</evidence>
<dbReference type="GO" id="GO:0070330">
    <property type="term" value="F:aromatase activity"/>
    <property type="evidence" value="ECO:0007669"/>
    <property type="project" value="UniProtKB-EC"/>
</dbReference>
<dbReference type="PRINTS" id="PR00463">
    <property type="entry name" value="EP450I"/>
</dbReference>
<keyword evidence="6 14" id="KW-0560">Oxidoreductase</keyword>
<dbReference type="PRINTS" id="PR00385">
    <property type="entry name" value="P450"/>
</dbReference>
<evidence type="ECO:0000313" key="17">
    <source>
        <dbReference type="Proteomes" id="UP000694403"/>
    </source>
</evidence>
<dbReference type="CDD" id="cd20616">
    <property type="entry name" value="CYP19A1"/>
    <property type="match status" value="1"/>
</dbReference>
<evidence type="ECO:0000256" key="3">
    <source>
        <dbReference type="ARBA" id="ARBA00010617"/>
    </source>
</evidence>
<keyword evidence="9" id="KW-0472">Membrane</keyword>
<comment type="subcellular location">
    <subcellularLocation>
        <location evidence="2">Membrane</location>
    </subcellularLocation>
</comment>
<organism evidence="16 17">
    <name type="scientific">Chelydra serpentina</name>
    <name type="common">Snapping turtle</name>
    <name type="synonym">Testudo serpentina</name>
    <dbReference type="NCBI Taxonomy" id="8475"/>
    <lineage>
        <taxon>Eukaryota</taxon>
        <taxon>Metazoa</taxon>
        <taxon>Chordata</taxon>
        <taxon>Craniata</taxon>
        <taxon>Vertebrata</taxon>
        <taxon>Euteleostomi</taxon>
        <taxon>Archelosauria</taxon>
        <taxon>Testudinata</taxon>
        <taxon>Testudines</taxon>
        <taxon>Cryptodira</taxon>
        <taxon>Durocryptodira</taxon>
        <taxon>Americhelydia</taxon>
        <taxon>Chelydroidea</taxon>
        <taxon>Chelydridae</taxon>
        <taxon>Chelydra</taxon>
    </lineage>
</organism>
<dbReference type="Ensembl" id="ENSCSRT00000016133.1">
    <property type="protein sequence ID" value="ENSCSRP00000015471.1"/>
    <property type="gene ID" value="ENSCSRG00000011641.1"/>
</dbReference>
<keyword evidence="15" id="KW-0175">Coiled coil</keyword>
<keyword evidence="7 13" id="KW-0408">Iron</keyword>
<evidence type="ECO:0000256" key="8">
    <source>
        <dbReference type="ARBA" id="ARBA00023033"/>
    </source>
</evidence>
<evidence type="ECO:0000256" key="12">
    <source>
        <dbReference type="ARBA" id="ARBA00043174"/>
    </source>
</evidence>
<dbReference type="GO" id="GO:0008585">
    <property type="term" value="P:female gonad development"/>
    <property type="evidence" value="ECO:0007669"/>
    <property type="project" value="TreeGrafter"/>
</dbReference>
<feature type="binding site" description="axial binding residue" evidence="13">
    <location>
        <position position="465"/>
    </location>
    <ligand>
        <name>heme</name>
        <dbReference type="ChEBI" id="CHEBI:30413"/>
    </ligand>
    <ligandPart>
        <name>Fe</name>
        <dbReference type="ChEBI" id="CHEBI:18248"/>
    </ligandPart>
</feature>
<dbReference type="PANTHER" id="PTHR24291">
    <property type="entry name" value="CYTOCHROME P450 FAMILY 4"/>
    <property type="match status" value="1"/>
</dbReference>
<keyword evidence="4 13" id="KW-0349">Heme</keyword>
<accession>A0A8C3XQL7</accession>
<dbReference type="InterPro" id="IPR001128">
    <property type="entry name" value="Cyt_P450"/>
</dbReference>
<name>A0A8C3XQL7_CHESE</name>
<reference evidence="16" key="2">
    <citation type="submission" date="2025-09" db="UniProtKB">
        <authorList>
            <consortium name="Ensembl"/>
        </authorList>
    </citation>
    <scope>IDENTIFICATION</scope>
</reference>
<evidence type="ECO:0000256" key="5">
    <source>
        <dbReference type="ARBA" id="ARBA00022723"/>
    </source>
</evidence>
<dbReference type="InterPro" id="IPR017972">
    <property type="entry name" value="Cyt_P450_CS"/>
</dbReference>
<comment type="cofactor">
    <cofactor evidence="1 13">
        <name>heme</name>
        <dbReference type="ChEBI" id="CHEBI:30413"/>
    </cofactor>
</comment>
<dbReference type="GO" id="GO:0032355">
    <property type="term" value="P:response to estradiol"/>
    <property type="evidence" value="ECO:0007669"/>
    <property type="project" value="TreeGrafter"/>
</dbReference>
<dbReference type="Proteomes" id="UP000694403">
    <property type="component" value="Unplaced"/>
</dbReference>
<evidence type="ECO:0000256" key="11">
    <source>
        <dbReference type="ARBA" id="ARBA00042499"/>
    </source>
</evidence>
<evidence type="ECO:0000256" key="6">
    <source>
        <dbReference type="ARBA" id="ARBA00023002"/>
    </source>
</evidence>
<keyword evidence="8 14" id="KW-0503">Monooxygenase</keyword>
<dbReference type="InterPro" id="IPR036396">
    <property type="entry name" value="Cyt_P450_sf"/>
</dbReference>
<keyword evidence="5 13" id="KW-0479">Metal-binding</keyword>
<dbReference type="FunFam" id="1.10.630.10:FF:000032">
    <property type="entry name" value="Cytochrome P450 aromatase"/>
    <property type="match status" value="1"/>
</dbReference>
<dbReference type="Pfam" id="PF00067">
    <property type="entry name" value="p450"/>
    <property type="match status" value="1"/>
</dbReference>
<evidence type="ECO:0000256" key="15">
    <source>
        <dbReference type="SAM" id="Coils"/>
    </source>
</evidence>
<evidence type="ECO:0000256" key="7">
    <source>
        <dbReference type="ARBA" id="ARBA00023004"/>
    </source>
</evidence>
<dbReference type="GO" id="GO:0016020">
    <property type="term" value="C:membrane"/>
    <property type="evidence" value="ECO:0007669"/>
    <property type="project" value="UniProtKB-SubCell"/>
</dbReference>
<dbReference type="AlphaFoldDB" id="A0A8C3XQL7"/>
<dbReference type="EC" id="1.14.14.14" evidence="10"/>
<sequence length="532" mass="60850">MILETLNLMHCTITSVVPEVMPTATVPILLLMCFLFLIWNYEETSSIPGPGFCMGIGPLISHGRFLWMGVGSACNYYNKMYGEFMRVWISGEETLIISKSSSIFHVMKHGQYISRFGSKLGLQCIGMHENGIIFNNNPALWKEIRPFFTKALSGPGLVRMIAICVESTKDHLDRLEDVTTGLENINVLNFMRQITLDTSNTLFLGIPLDGTDNILIPHNGSTFKVHIHAKFPIVMMGKNAIVHKIQNYFNAWQALLLKPDIFFKISWLYKKYEKSAKDLKEEIEILIEQKRQRLSTAEKLEEHMDFASQLIFAQSRGDLTGENVNQCVLEMIIAAPDTLSVSLFFMLVLIAEHPKVEENMMKEIQGVIGDRDVQINDMSNLKVVENFINESMRYQPVVDLVMRKALQDDVIDGYPVKRGTNIILNIGRMHKLEFFPKPNEFSLENFEKNVPSRYFQPFGFGPRGCVGKFIAMVMMKAILVTLLRRYRVQTPKGRGLNNIQKSNDLSMHPNESQPLLEMFFMPRRNIDKCQVD</sequence>
<evidence type="ECO:0000256" key="13">
    <source>
        <dbReference type="PIRSR" id="PIRSR602401-1"/>
    </source>
</evidence>
<dbReference type="GO" id="GO:0005783">
    <property type="term" value="C:endoplasmic reticulum"/>
    <property type="evidence" value="ECO:0007669"/>
    <property type="project" value="TreeGrafter"/>
</dbReference>
<evidence type="ECO:0000313" key="16">
    <source>
        <dbReference type="Ensembl" id="ENSCSRP00000015471.1"/>
    </source>
</evidence>
<dbReference type="SUPFAM" id="SSF48264">
    <property type="entry name" value="Cytochrome P450"/>
    <property type="match status" value="1"/>
</dbReference>
<dbReference type="GO" id="GO:0005506">
    <property type="term" value="F:iron ion binding"/>
    <property type="evidence" value="ECO:0007669"/>
    <property type="project" value="InterPro"/>
</dbReference>
<dbReference type="InterPro" id="IPR050196">
    <property type="entry name" value="Cytochrome_P450_Monoox"/>
</dbReference>
<keyword evidence="17" id="KW-1185">Reference proteome</keyword>
<proteinExistence type="inferred from homology"/>
<dbReference type="InterPro" id="IPR002401">
    <property type="entry name" value="Cyt_P450_E_grp-I"/>
</dbReference>
<evidence type="ECO:0000256" key="10">
    <source>
        <dbReference type="ARBA" id="ARBA00038885"/>
    </source>
</evidence>
<reference evidence="16" key="1">
    <citation type="submission" date="2025-08" db="UniProtKB">
        <authorList>
            <consortium name="Ensembl"/>
        </authorList>
    </citation>
    <scope>IDENTIFICATION</scope>
</reference>
<dbReference type="PROSITE" id="PS00086">
    <property type="entry name" value="CYTOCHROME_P450"/>
    <property type="match status" value="1"/>
</dbReference>
<feature type="coiled-coil region" evidence="15">
    <location>
        <begin position="269"/>
        <end position="300"/>
    </location>
</feature>
<evidence type="ECO:0000256" key="9">
    <source>
        <dbReference type="ARBA" id="ARBA00023136"/>
    </source>
</evidence>
<dbReference type="GO" id="GO:0020037">
    <property type="term" value="F:heme binding"/>
    <property type="evidence" value="ECO:0007669"/>
    <property type="project" value="InterPro"/>
</dbReference>